<accession>A0A0F3MDB5</accession>
<gene>
    <name evidence="2" type="ORF">OTSGILL_0497</name>
</gene>
<sequence>MNYFNQFRKRSNVTSLQYLKPGGSFSIKKWFSNSAETGWLFITANPSQRATLCPLISAWISIAIKAFDV</sequence>
<reference evidence="2 3" key="1">
    <citation type="submission" date="2015-02" db="EMBL/GenBank/DDBJ databases">
        <title>Genome Sequencing of Rickettsiales.</title>
        <authorList>
            <person name="Daugherty S.C."/>
            <person name="Su Q."/>
            <person name="Abolude K."/>
            <person name="Beier-Sexton M."/>
            <person name="Carlyon J.A."/>
            <person name="Carter R."/>
            <person name="Day N.P."/>
            <person name="Dumler S.J."/>
            <person name="Dyachenko V."/>
            <person name="Godinez A."/>
            <person name="Kurtti T.J."/>
            <person name="Lichay M."/>
            <person name="Mullins K.E."/>
            <person name="Ott S."/>
            <person name="Pappas-Brown V."/>
            <person name="Paris D.H."/>
            <person name="Patel P."/>
            <person name="Richards A.L."/>
            <person name="Sadzewicz L."/>
            <person name="Sears K."/>
            <person name="Seidman D."/>
            <person name="Sengamalay N."/>
            <person name="Stenos J."/>
            <person name="Tallon L.J."/>
            <person name="Vincent G."/>
            <person name="Fraser C.M."/>
            <person name="Munderloh U."/>
            <person name="Dunning-Hotopp J.C."/>
        </authorList>
    </citation>
    <scope>NUCLEOTIDE SEQUENCE [LARGE SCALE GENOMIC DNA]</scope>
    <source>
        <strain evidence="2 3">Gilliam</strain>
    </source>
</reference>
<dbReference type="PATRIC" id="fig|1359184.3.peg.1871"/>
<dbReference type="InterPro" id="IPR019476">
    <property type="entry name" value="T4SS_TraD_DNA-bd"/>
</dbReference>
<dbReference type="AlphaFoldDB" id="A0A0F3MDB5"/>
<dbReference type="Proteomes" id="UP000033769">
    <property type="component" value="Unassembled WGS sequence"/>
</dbReference>
<dbReference type="GO" id="GO:0003677">
    <property type="term" value="F:DNA binding"/>
    <property type="evidence" value="ECO:0007669"/>
    <property type="project" value="UniProtKB-KW"/>
</dbReference>
<evidence type="ECO:0000313" key="2">
    <source>
        <dbReference type="EMBL" id="KJV53735.1"/>
    </source>
</evidence>
<comment type="caution">
    <text evidence="2">The sequence shown here is derived from an EMBL/GenBank/DDBJ whole genome shotgun (WGS) entry which is preliminary data.</text>
</comment>
<evidence type="ECO:0000313" key="3">
    <source>
        <dbReference type="Proteomes" id="UP000033769"/>
    </source>
</evidence>
<organism evidence="2 3">
    <name type="scientific">Orientia tsutsugamushi str. Gilliam</name>
    <dbReference type="NCBI Taxonomy" id="1359184"/>
    <lineage>
        <taxon>Bacteria</taxon>
        <taxon>Pseudomonadati</taxon>
        <taxon>Pseudomonadota</taxon>
        <taxon>Alphaproteobacteria</taxon>
        <taxon>Rickettsiales</taxon>
        <taxon>Rickettsiaceae</taxon>
        <taxon>Rickettsieae</taxon>
        <taxon>Orientia</taxon>
    </lineage>
</organism>
<dbReference type="Pfam" id="PF10412">
    <property type="entry name" value="TrwB_AAD_bind"/>
    <property type="match status" value="1"/>
</dbReference>
<dbReference type="EMBL" id="LANO01000004">
    <property type="protein sequence ID" value="KJV53735.1"/>
    <property type="molecule type" value="Genomic_DNA"/>
</dbReference>
<evidence type="ECO:0000259" key="1">
    <source>
        <dbReference type="Pfam" id="PF10412"/>
    </source>
</evidence>
<protein>
    <submittedName>
        <fullName evidence="2">Type IV secretion-system coupling DNA-binding domain protein</fullName>
    </submittedName>
</protein>
<keyword evidence="2" id="KW-0238">DNA-binding</keyword>
<feature type="domain" description="Type IV secretion system coupling protein TraD DNA-binding" evidence="1">
    <location>
        <begin position="11"/>
        <end position="66"/>
    </location>
</feature>
<proteinExistence type="predicted"/>
<name>A0A0F3MDB5_ORITS</name>